<dbReference type="InterPro" id="IPR009057">
    <property type="entry name" value="Homeodomain-like_sf"/>
</dbReference>
<organism evidence="7 8">
    <name type="scientific">Porphyromonas miyakawae</name>
    <dbReference type="NCBI Taxonomy" id="3137470"/>
    <lineage>
        <taxon>Bacteria</taxon>
        <taxon>Pseudomonadati</taxon>
        <taxon>Bacteroidota</taxon>
        <taxon>Bacteroidia</taxon>
        <taxon>Bacteroidales</taxon>
        <taxon>Porphyromonadaceae</taxon>
        <taxon>Porphyromonas</taxon>
    </lineage>
</organism>
<dbReference type="Pfam" id="PF00158">
    <property type="entry name" value="Sigma54_activat"/>
    <property type="match status" value="1"/>
</dbReference>
<dbReference type="InterPro" id="IPR058031">
    <property type="entry name" value="AAA_lid_NorR"/>
</dbReference>
<dbReference type="PANTHER" id="PTHR32071">
    <property type="entry name" value="TRANSCRIPTIONAL REGULATORY PROTEIN"/>
    <property type="match status" value="1"/>
</dbReference>
<evidence type="ECO:0000256" key="1">
    <source>
        <dbReference type="ARBA" id="ARBA00022741"/>
    </source>
</evidence>
<protein>
    <submittedName>
        <fullName evidence="7">Sigma-54-dependent Fis family transcriptional regulator</fullName>
    </submittedName>
</protein>
<dbReference type="InterPro" id="IPR003593">
    <property type="entry name" value="AAA+_ATPase"/>
</dbReference>
<evidence type="ECO:0000256" key="2">
    <source>
        <dbReference type="ARBA" id="ARBA00022840"/>
    </source>
</evidence>
<evidence type="ECO:0000259" key="6">
    <source>
        <dbReference type="PROSITE" id="PS50045"/>
    </source>
</evidence>
<dbReference type="EMBL" id="BAAFSF010000004">
    <property type="protein sequence ID" value="GAB1252093.1"/>
    <property type="molecule type" value="Genomic_DNA"/>
</dbReference>
<dbReference type="PANTHER" id="PTHR32071:SF121">
    <property type="entry name" value="SIGMA L-DEPENDENT TRANSCRIPTIONAL REGULATOR YQIR-RELATED"/>
    <property type="match status" value="1"/>
</dbReference>
<keyword evidence="4" id="KW-0238">DNA-binding</keyword>
<feature type="domain" description="Sigma-54 factor interaction" evidence="6">
    <location>
        <begin position="14"/>
        <end position="243"/>
    </location>
</feature>
<evidence type="ECO:0000313" key="7">
    <source>
        <dbReference type="EMBL" id="GAB1252093.1"/>
    </source>
</evidence>
<dbReference type="Pfam" id="PF02954">
    <property type="entry name" value="HTH_8"/>
    <property type="match status" value="1"/>
</dbReference>
<proteinExistence type="predicted"/>
<dbReference type="PROSITE" id="PS00675">
    <property type="entry name" value="SIGMA54_INTERACT_1"/>
    <property type="match status" value="1"/>
</dbReference>
<evidence type="ECO:0000256" key="3">
    <source>
        <dbReference type="ARBA" id="ARBA00023015"/>
    </source>
</evidence>
<reference evidence="7 8" key="1">
    <citation type="journal article" date="2025" name="Int. J. Syst. Evol. Microbiol.">
        <title>Desulfovibrio falkowii sp. nov., Porphyromonas miyakawae sp. nov., Mediterraneibacter flintii sp. nov. and Owariibacterium komagatae gen. nov., sp. nov., isolated from human faeces.</title>
        <authorList>
            <person name="Hamaguchi T."/>
            <person name="Ohara M."/>
            <person name="Hisatomi A."/>
            <person name="Sekiguchi K."/>
            <person name="Takeda J.I."/>
            <person name="Ueyama J."/>
            <person name="Ito M."/>
            <person name="Nishiwaki H."/>
            <person name="Ogi T."/>
            <person name="Hirayama M."/>
            <person name="Ohkuma M."/>
            <person name="Sakamoto M."/>
            <person name="Ohno K."/>
        </authorList>
    </citation>
    <scope>NUCLEOTIDE SEQUENCE [LARGE SCALE GENOMIC DNA]</scope>
    <source>
        <strain evidence="7 8">13CB11C</strain>
    </source>
</reference>
<name>A0ABQ0E322_9PORP</name>
<dbReference type="InterPro" id="IPR025662">
    <property type="entry name" value="Sigma_54_int_dom_ATP-bd_1"/>
</dbReference>
<dbReference type="Gene3D" id="1.10.10.60">
    <property type="entry name" value="Homeodomain-like"/>
    <property type="match status" value="1"/>
</dbReference>
<dbReference type="InterPro" id="IPR025944">
    <property type="entry name" value="Sigma_54_int_dom_CS"/>
</dbReference>
<dbReference type="InterPro" id="IPR027417">
    <property type="entry name" value="P-loop_NTPase"/>
</dbReference>
<dbReference type="Gene3D" id="3.40.50.300">
    <property type="entry name" value="P-loop containing nucleotide triphosphate hydrolases"/>
    <property type="match status" value="1"/>
</dbReference>
<evidence type="ECO:0000256" key="5">
    <source>
        <dbReference type="ARBA" id="ARBA00023163"/>
    </source>
</evidence>
<dbReference type="PRINTS" id="PR01590">
    <property type="entry name" value="HTHFIS"/>
</dbReference>
<dbReference type="Proteomes" id="UP001628220">
    <property type="component" value="Unassembled WGS sequence"/>
</dbReference>
<keyword evidence="8" id="KW-1185">Reference proteome</keyword>
<dbReference type="InterPro" id="IPR002197">
    <property type="entry name" value="HTH_Fis"/>
</dbReference>
<keyword evidence="5" id="KW-0804">Transcription</keyword>
<dbReference type="SUPFAM" id="SSF46689">
    <property type="entry name" value="Homeodomain-like"/>
    <property type="match status" value="1"/>
</dbReference>
<dbReference type="RefSeq" id="WP_411915863.1">
    <property type="nucleotide sequence ID" value="NZ_BAAFSF010000004.1"/>
</dbReference>
<accession>A0ABQ0E322</accession>
<dbReference type="InterPro" id="IPR025943">
    <property type="entry name" value="Sigma_54_int_dom_ATP-bd_2"/>
</dbReference>
<keyword evidence="1" id="KW-0547">Nucleotide-binding</keyword>
<sequence length="425" mass="48144">MIADIQQIKQRFGIIGNDLRFNEAIRVAYQVAPTDMSVLIMGESGVGKEFFPKIIHAYSQRKHGRYIAVNCGAIPEGTIDSELFGHKKGAFTGAIADRKGYFEEADKGTIFLDEIGELPLATQARLLRVLESGEFIPVGASFPSKTDVRIVAATNVKLKDAVAKGKFREDLYYRLNTVPIHVPPLRERDEDVPLLFRWFASDNATKYGIPPITPTEDALLMLKHYSWPGNIRELRNLVDRISLLEADRTIDASVLKKYLSLDPKGDLHPIPYRQPEVGDAQGFSNEREILYTVLFDMQRKLSELTKQVNEMSEHGDEKSSLSHPIDTTPIHTQLLPESESITGMSLPLNLHHLHTEDAEETEASEEMREDAILDWFKDMTLQEIEKKIIMRTLERNNGVKSKTAEELGIADRTLSRRLKEYEVDL</sequence>
<dbReference type="PROSITE" id="PS00676">
    <property type="entry name" value="SIGMA54_INTERACT_2"/>
    <property type="match status" value="1"/>
</dbReference>
<evidence type="ECO:0000313" key="8">
    <source>
        <dbReference type="Proteomes" id="UP001628220"/>
    </source>
</evidence>
<evidence type="ECO:0000256" key="4">
    <source>
        <dbReference type="ARBA" id="ARBA00023125"/>
    </source>
</evidence>
<dbReference type="SMART" id="SM00382">
    <property type="entry name" value="AAA"/>
    <property type="match status" value="1"/>
</dbReference>
<dbReference type="CDD" id="cd00009">
    <property type="entry name" value="AAA"/>
    <property type="match status" value="1"/>
</dbReference>
<dbReference type="PROSITE" id="PS00688">
    <property type="entry name" value="SIGMA54_INTERACT_3"/>
    <property type="match status" value="1"/>
</dbReference>
<dbReference type="SUPFAM" id="SSF52540">
    <property type="entry name" value="P-loop containing nucleoside triphosphate hydrolases"/>
    <property type="match status" value="1"/>
</dbReference>
<keyword evidence="3" id="KW-0805">Transcription regulation</keyword>
<keyword evidence="2" id="KW-0067">ATP-binding</keyword>
<dbReference type="PROSITE" id="PS50045">
    <property type="entry name" value="SIGMA54_INTERACT_4"/>
    <property type="match status" value="1"/>
</dbReference>
<dbReference type="Pfam" id="PF25601">
    <property type="entry name" value="AAA_lid_14"/>
    <property type="match status" value="1"/>
</dbReference>
<dbReference type="Gene3D" id="1.10.8.60">
    <property type="match status" value="1"/>
</dbReference>
<gene>
    <name evidence="7" type="ORF">Tsumi_11990</name>
</gene>
<dbReference type="InterPro" id="IPR002078">
    <property type="entry name" value="Sigma_54_int"/>
</dbReference>
<comment type="caution">
    <text evidence="7">The sequence shown here is derived from an EMBL/GenBank/DDBJ whole genome shotgun (WGS) entry which is preliminary data.</text>
</comment>